<reference evidence="7" key="1">
    <citation type="submission" date="2021-12" db="EMBL/GenBank/DDBJ databases">
        <authorList>
            <person name="King R."/>
        </authorList>
    </citation>
    <scope>NUCLEOTIDE SEQUENCE</scope>
</reference>
<evidence type="ECO:0000256" key="5">
    <source>
        <dbReference type="PROSITE-ProRule" id="PRU00176"/>
    </source>
</evidence>
<evidence type="ECO:0000256" key="2">
    <source>
        <dbReference type="ARBA" id="ARBA00022490"/>
    </source>
</evidence>
<proteinExistence type="predicted"/>
<comment type="subcellular location">
    <subcellularLocation>
        <location evidence="1">Cytoplasm</location>
    </subcellularLocation>
</comment>
<dbReference type="InterPro" id="IPR035979">
    <property type="entry name" value="RBD_domain_sf"/>
</dbReference>
<sequence>MENDMTYKLLDLMQKTGYSIVQHNGQRKFGPPPDWTGPPPPKGCEVFIGKLPREIFEDELVPIFSKVGKIYELRLMMDFSGSNRGYAFVTYSTKMEAYRAVKELNGYEIRAGRQIGVVKSVDNCRLFVGGLPKTKTKEEILEELSNRVSGIVDVILYRNCFDRRLNRGFAFVEFTSHRAAAMARRALIPGCVKIWDQELMVDWAEPEPDIDDEQMKRVKVLYVRNFLIRTTPETIQSVFETAIKNKIERVKKIYDYAFIHFYEREHAELAMNKLQNAEIDGSNIEIRWAKPVDRELYRIQKLNHGNAKFNNSLDLSQTLLLYKRHLDKKEYANSPKDDEGIGSSACAGDSICGSPSESKSSNFQYSPPKDCYTIAPAKLDSMCKRYMWAPPVYSYQKYLGPSGEEQWVGRVELPLVGAPLLTVARRVGPLSSRACHSMQQAHVEAAENALNYIKRSTPAPLQHVYGVSGVGNVGCVLPYDYLPLYPRQPTLPPLPLPLTAVSALVAPLELSRCPWATVSTYHQVIRLLVCPLPHKKDTLTSGLTLATTKRLVARLCPALKAGLQTG</sequence>
<name>A0A9N9QXJ1_9NEOP</name>
<dbReference type="InterPro" id="IPR012677">
    <property type="entry name" value="Nucleotide-bd_a/b_plait_sf"/>
</dbReference>
<evidence type="ECO:0000256" key="3">
    <source>
        <dbReference type="ARBA" id="ARBA00022737"/>
    </source>
</evidence>
<dbReference type="InterPro" id="IPR006535">
    <property type="entry name" value="HnRNP_R/Q_splicing_fac"/>
</dbReference>
<dbReference type="Pfam" id="PF00076">
    <property type="entry name" value="RRM_1"/>
    <property type="match status" value="3"/>
</dbReference>
<evidence type="ECO:0000256" key="1">
    <source>
        <dbReference type="ARBA" id="ARBA00004496"/>
    </source>
</evidence>
<dbReference type="AlphaFoldDB" id="A0A9N9QXJ1"/>
<feature type="domain" description="RRM" evidence="6">
    <location>
        <begin position="124"/>
        <end position="206"/>
    </location>
</feature>
<keyword evidence="4 5" id="KW-0694">RNA-binding</keyword>
<dbReference type="GO" id="GO:0003723">
    <property type="term" value="F:RNA binding"/>
    <property type="evidence" value="ECO:0007669"/>
    <property type="project" value="UniProtKB-UniRule"/>
</dbReference>
<organism evidence="7 8">
    <name type="scientific">Diatraea saccharalis</name>
    <name type="common">sugarcane borer</name>
    <dbReference type="NCBI Taxonomy" id="40085"/>
    <lineage>
        <taxon>Eukaryota</taxon>
        <taxon>Metazoa</taxon>
        <taxon>Ecdysozoa</taxon>
        <taxon>Arthropoda</taxon>
        <taxon>Hexapoda</taxon>
        <taxon>Insecta</taxon>
        <taxon>Pterygota</taxon>
        <taxon>Neoptera</taxon>
        <taxon>Endopterygota</taxon>
        <taxon>Lepidoptera</taxon>
        <taxon>Glossata</taxon>
        <taxon>Ditrysia</taxon>
        <taxon>Pyraloidea</taxon>
        <taxon>Crambidae</taxon>
        <taxon>Crambinae</taxon>
        <taxon>Diatraea</taxon>
    </lineage>
</organism>
<dbReference type="GO" id="GO:0005737">
    <property type="term" value="C:cytoplasm"/>
    <property type="evidence" value="ECO:0007669"/>
    <property type="project" value="UniProtKB-SubCell"/>
</dbReference>
<keyword evidence="8" id="KW-1185">Reference proteome</keyword>
<feature type="domain" description="RRM" evidence="6">
    <location>
        <begin position="44"/>
        <end position="122"/>
    </location>
</feature>
<evidence type="ECO:0000313" key="7">
    <source>
        <dbReference type="EMBL" id="CAG9785290.1"/>
    </source>
</evidence>
<dbReference type="NCBIfam" id="TIGR01648">
    <property type="entry name" value="hnRNP-R-Q"/>
    <property type="match status" value="1"/>
</dbReference>
<keyword evidence="3" id="KW-0677">Repeat</keyword>
<dbReference type="PANTHER" id="PTHR21245">
    <property type="entry name" value="HETEROGENEOUS NUCLEAR RIBONUCLEOPROTEIN"/>
    <property type="match status" value="1"/>
</dbReference>
<gene>
    <name evidence="7" type="ORF">DIATSA_LOCUS3332</name>
</gene>
<dbReference type="Gene3D" id="3.30.70.330">
    <property type="match status" value="3"/>
</dbReference>
<dbReference type="FunFam" id="3.30.70.330:FF:000026">
    <property type="entry name" value="APOBEC1 complementation factor isoform X1"/>
    <property type="match status" value="1"/>
</dbReference>
<evidence type="ECO:0000313" key="8">
    <source>
        <dbReference type="Proteomes" id="UP001153714"/>
    </source>
</evidence>
<dbReference type="InterPro" id="IPR000504">
    <property type="entry name" value="RRM_dom"/>
</dbReference>
<dbReference type="OrthoDB" id="3800936at2759"/>
<dbReference type="Proteomes" id="UP001153714">
    <property type="component" value="Chromosome 13"/>
</dbReference>
<dbReference type="FunFam" id="3.30.70.330:FF:000022">
    <property type="entry name" value="APOBEC1 complementation factor isoform X1"/>
    <property type="match status" value="1"/>
</dbReference>
<feature type="domain" description="RRM" evidence="6">
    <location>
        <begin position="219"/>
        <end position="291"/>
    </location>
</feature>
<dbReference type="SMART" id="SM00360">
    <property type="entry name" value="RRM"/>
    <property type="match status" value="3"/>
</dbReference>
<dbReference type="CDD" id="cd12249">
    <property type="entry name" value="RRM1_hnRNPR_like"/>
    <property type="match status" value="1"/>
</dbReference>
<accession>A0A9N9QXJ1</accession>
<protein>
    <recommendedName>
        <fullName evidence="6">RRM domain-containing protein</fullName>
    </recommendedName>
</protein>
<reference evidence="7" key="2">
    <citation type="submission" date="2022-10" db="EMBL/GenBank/DDBJ databases">
        <authorList>
            <consortium name="ENA_rothamsted_submissions"/>
            <consortium name="culmorum"/>
            <person name="King R."/>
        </authorList>
    </citation>
    <scope>NUCLEOTIDE SEQUENCE</scope>
</reference>
<keyword evidence="2" id="KW-0963">Cytoplasm</keyword>
<dbReference type="SUPFAM" id="SSF54928">
    <property type="entry name" value="RNA-binding domain, RBD"/>
    <property type="match status" value="2"/>
</dbReference>
<dbReference type="PROSITE" id="PS50102">
    <property type="entry name" value="RRM"/>
    <property type="match status" value="3"/>
</dbReference>
<dbReference type="Pfam" id="PF14709">
    <property type="entry name" value="DND1_DSRM"/>
    <property type="match status" value="1"/>
</dbReference>
<evidence type="ECO:0000256" key="4">
    <source>
        <dbReference type="ARBA" id="ARBA00022884"/>
    </source>
</evidence>
<dbReference type="EMBL" id="OU893344">
    <property type="protein sequence ID" value="CAG9785290.1"/>
    <property type="molecule type" value="Genomic_DNA"/>
</dbReference>
<evidence type="ECO:0000259" key="6">
    <source>
        <dbReference type="PROSITE" id="PS50102"/>
    </source>
</evidence>